<dbReference type="GO" id="GO:0016559">
    <property type="term" value="P:peroxisome fission"/>
    <property type="evidence" value="ECO:0007669"/>
    <property type="project" value="EnsemblFungi"/>
</dbReference>
<dbReference type="STRING" id="1064592.G0VD64"/>
<organism evidence="5 6">
    <name type="scientific">Naumovozyma castellii</name>
    <name type="common">Yeast</name>
    <name type="synonym">Saccharomyces castellii</name>
    <dbReference type="NCBI Taxonomy" id="27288"/>
    <lineage>
        <taxon>Eukaryota</taxon>
        <taxon>Fungi</taxon>
        <taxon>Dikarya</taxon>
        <taxon>Ascomycota</taxon>
        <taxon>Saccharomycotina</taxon>
        <taxon>Saccharomycetes</taxon>
        <taxon>Saccharomycetales</taxon>
        <taxon>Saccharomycetaceae</taxon>
        <taxon>Naumovozyma</taxon>
    </lineage>
</organism>
<protein>
    <submittedName>
        <fullName evidence="5">Uncharacterized protein</fullName>
    </submittedName>
</protein>
<name>G0VD64_NAUCA</name>
<dbReference type="eggNOG" id="KOG4186">
    <property type="taxonomic scope" value="Eukaryota"/>
</dbReference>
<dbReference type="InterPro" id="IPR008733">
    <property type="entry name" value="PEX11"/>
</dbReference>
<evidence type="ECO:0000313" key="6">
    <source>
        <dbReference type="Proteomes" id="UP000001640"/>
    </source>
</evidence>
<gene>
    <name evidence="5" type="primary">NCAS0C04360</name>
    <name evidence="5" type="ordered locus">NCAS_0C04360</name>
</gene>
<evidence type="ECO:0000256" key="1">
    <source>
        <dbReference type="ARBA" id="ARBA00022593"/>
    </source>
</evidence>
<keyword evidence="2" id="KW-0472">Membrane</keyword>
<evidence type="ECO:0000256" key="2">
    <source>
        <dbReference type="ARBA" id="ARBA00023136"/>
    </source>
</evidence>
<evidence type="ECO:0000256" key="4">
    <source>
        <dbReference type="ARBA" id="ARBA00046271"/>
    </source>
</evidence>
<dbReference type="KEGG" id="ncs:NCAS_0C04360"/>
<evidence type="ECO:0000313" key="5">
    <source>
        <dbReference type="EMBL" id="CCC69426.1"/>
    </source>
</evidence>
<dbReference type="OrthoDB" id="411017at2759"/>
<dbReference type="GO" id="GO:0044375">
    <property type="term" value="P:regulation of peroxisome size"/>
    <property type="evidence" value="ECO:0007669"/>
    <property type="project" value="EnsemblFungi"/>
</dbReference>
<keyword evidence="1" id="KW-0962">Peroxisome biogenesis</keyword>
<sequence length="269" mass="30624">MSPLGKEQINLEFPFLKHTNQKYQTTMGNEMLVYHPTVTQLVKFLDTTAGREKVLRLLQYLSRFIAGNRHSLLAKHIQLEFTMVRKLLRFLKPLNHLQLATKFLHATEGDNGDLIVKYANVVKNLSFAIYLSLDQINLFRLLKLIPVTPFSGKKVPRWANMFWLYALLSGIVMDLRKIQLTDARLKSLLFKTVEDGAAQDKVAEKAEVKKVAKERFAAVRRLVWDSVDSFIVLNNLSYLSSRDDAVGIAGVITSLFGLQDLWQAASTSK</sequence>
<keyword evidence="3" id="KW-0576">Peroxisome</keyword>
<comment type="subcellular location">
    <subcellularLocation>
        <location evidence="4">Peroxisome membrane</location>
    </subcellularLocation>
</comment>
<dbReference type="RefSeq" id="XP_003675790.1">
    <property type="nucleotide sequence ID" value="XM_003675742.1"/>
</dbReference>
<reference key="2">
    <citation type="submission" date="2011-08" db="EMBL/GenBank/DDBJ databases">
        <title>Genome sequence of Naumovozyma castellii.</title>
        <authorList>
            <person name="Gordon J.L."/>
            <person name="Armisen D."/>
            <person name="Proux-Wera E."/>
            <person name="OhEigeartaigh S.S."/>
            <person name="Byrne K.P."/>
            <person name="Wolfe K.H."/>
        </authorList>
    </citation>
    <scope>NUCLEOTIDE SEQUENCE</scope>
    <source>
        <strain>Type strain:CBS 4309</strain>
    </source>
</reference>
<dbReference type="PANTHER" id="PTHR12652:SF50">
    <property type="entry name" value="PEROXIN 11"/>
    <property type="match status" value="1"/>
</dbReference>
<dbReference type="AlphaFoldDB" id="G0VD64"/>
<dbReference type="EMBL" id="HE576754">
    <property type="protein sequence ID" value="CCC69426.1"/>
    <property type="molecule type" value="Genomic_DNA"/>
</dbReference>
<dbReference type="GO" id="GO:1990429">
    <property type="term" value="C:peroxisomal importomer complex"/>
    <property type="evidence" value="ECO:0007669"/>
    <property type="project" value="EnsemblFungi"/>
</dbReference>
<dbReference type="OMA" id="AKRTMQL"/>
<dbReference type="HOGENOM" id="CLU_049216_0_1_1"/>
<proteinExistence type="predicted"/>
<dbReference type="GeneID" id="96903007"/>
<dbReference type="PANTHER" id="PTHR12652">
    <property type="entry name" value="PEROXISOMAL BIOGENESIS FACTOR 11"/>
    <property type="match status" value="1"/>
</dbReference>
<dbReference type="Pfam" id="PF05648">
    <property type="entry name" value="PEX11"/>
    <property type="match status" value="1"/>
</dbReference>
<keyword evidence="6" id="KW-1185">Reference proteome</keyword>
<dbReference type="GO" id="GO:0005778">
    <property type="term" value="C:peroxisomal membrane"/>
    <property type="evidence" value="ECO:0007669"/>
    <property type="project" value="UniProtKB-SubCell"/>
</dbReference>
<evidence type="ECO:0000256" key="3">
    <source>
        <dbReference type="ARBA" id="ARBA00023140"/>
    </source>
</evidence>
<dbReference type="InParanoid" id="G0VD64"/>
<accession>G0VD64</accession>
<reference evidence="5 6" key="1">
    <citation type="journal article" date="2011" name="Proc. Natl. Acad. Sci. U.S.A.">
        <title>Evolutionary erosion of yeast sex chromosomes by mating-type switching accidents.</title>
        <authorList>
            <person name="Gordon J.L."/>
            <person name="Armisen D."/>
            <person name="Proux-Wera E."/>
            <person name="Oheigeartaigh S.S."/>
            <person name="Byrne K.P."/>
            <person name="Wolfe K.H."/>
        </authorList>
    </citation>
    <scope>NUCLEOTIDE SEQUENCE [LARGE SCALE GENOMIC DNA]</scope>
    <source>
        <strain evidence="6">ATCC 76901 / BCRC 22586 / CBS 4309 / NBRC 1992 / NRRL Y-12630</strain>
    </source>
</reference>
<dbReference type="GO" id="GO:0005783">
    <property type="term" value="C:endoplasmic reticulum"/>
    <property type="evidence" value="ECO:0007669"/>
    <property type="project" value="EnsemblFungi"/>
</dbReference>
<dbReference type="Proteomes" id="UP000001640">
    <property type="component" value="Chromosome 3"/>
</dbReference>
<dbReference type="GO" id="GO:0001579">
    <property type="term" value="P:medium-chain fatty acid transport"/>
    <property type="evidence" value="ECO:0007669"/>
    <property type="project" value="EnsemblFungi"/>
</dbReference>